<proteinExistence type="inferred from homology"/>
<comment type="similarity">
    <text evidence="1">Belongs to the heat shock protein 70 family.</text>
</comment>
<dbReference type="CDD" id="cd10229">
    <property type="entry name" value="ASKHA_NBD_HSP70_HSPA12"/>
    <property type="match status" value="1"/>
</dbReference>
<dbReference type="GO" id="GO:0140662">
    <property type="term" value="F:ATP-dependent protein folding chaperone"/>
    <property type="evidence" value="ECO:0007669"/>
    <property type="project" value="InterPro"/>
</dbReference>
<dbReference type="RefSeq" id="XP_022323065.1">
    <property type="nucleotide sequence ID" value="XM_022467357.1"/>
</dbReference>
<evidence type="ECO:0000256" key="1">
    <source>
        <dbReference type="ARBA" id="ARBA00007381"/>
    </source>
</evidence>
<dbReference type="Pfam" id="PF00012">
    <property type="entry name" value="HSP70"/>
    <property type="match status" value="1"/>
</dbReference>
<protein>
    <submittedName>
        <fullName evidence="5 6">Heat shock 70 kDa protein 12A-like</fullName>
    </submittedName>
</protein>
<evidence type="ECO:0000256" key="2">
    <source>
        <dbReference type="ARBA" id="ARBA00022741"/>
    </source>
</evidence>
<dbReference type="GO" id="GO:0005524">
    <property type="term" value="F:ATP binding"/>
    <property type="evidence" value="ECO:0007669"/>
    <property type="project" value="UniProtKB-KW"/>
</dbReference>
<dbReference type="OrthoDB" id="6127299at2759"/>
<evidence type="ECO:0000313" key="6">
    <source>
        <dbReference type="RefSeq" id="XP_022323066.1"/>
    </source>
</evidence>
<dbReference type="GeneID" id="111124485"/>
<keyword evidence="2" id="KW-0547">Nucleotide-binding</keyword>
<evidence type="ECO:0000313" key="5">
    <source>
        <dbReference type="RefSeq" id="XP_022323065.1"/>
    </source>
</evidence>
<dbReference type="Proteomes" id="UP000694844">
    <property type="component" value="Chromosome 3"/>
</dbReference>
<evidence type="ECO:0000313" key="4">
    <source>
        <dbReference type="Proteomes" id="UP000694844"/>
    </source>
</evidence>
<dbReference type="KEGG" id="cvn:111124485"/>
<keyword evidence="4" id="KW-1185">Reference proteome</keyword>
<gene>
    <name evidence="5 6" type="primary">LOC111124485</name>
</gene>
<sequence length="587" mass="65731">MAKSVTTPEKLMVAAIDFGTTFSGYAFAFRNDYMRDPLKITGNQWSLGSQAGVSLKTSTCVLFNSRGEFAAFGTEAEDKYSELALEEQHYDWYYYRRFKMALYNNQAIARDLEIEDDNGNKMPAMKVFSACISYLRQHMTDACNSRHVDIEDDEIQWVLTVPAIWTDGAKQFMREAAIRAGISKNLMIALEPEAASIYCKHLPLNKREGNNKLSLDSLSPGTKYLVLDAGGGTIDITVQEVQAGGRLREVYKANGGNWGGTKVDEAFMEFLRDIVGEGVMNRFKSEFRCDYLELCRDFEIKKRTITPEMDQKITFKIPIAINDLFQEMKGRSLREASSDGSKYANRIACIGDKLRVDADIAKDLFKVTCATIVEHIFMIFQQDEVAGTDIILMVGGFSESPMLRAAVMEKFPDKRLIIPQEAGLSVLKGAVLFGFNNTVIASRICKYTYGIAVRDDFREGIDPESKKVFVLRRPLCEGRFSKHAEAGQSVDIDEATGEHTYRPSEPDQTKVDLKVYVTESLNPEYVDEEGCQFLGSLTVDIPDITGGLKRSIGVQLIFGGTELSVTARIVKSNEITSATFDFLNHEM</sequence>
<dbReference type="SUPFAM" id="SSF53067">
    <property type="entry name" value="Actin-like ATPase domain"/>
    <property type="match status" value="2"/>
</dbReference>
<name>A0A8B8D871_CRAVI</name>
<dbReference type="PANTHER" id="PTHR14187:SF5">
    <property type="entry name" value="HEAT SHOCK 70 KDA PROTEIN 12A"/>
    <property type="match status" value="1"/>
</dbReference>
<reference evidence="5 6" key="1">
    <citation type="submission" date="2025-04" db="UniProtKB">
        <authorList>
            <consortium name="RefSeq"/>
        </authorList>
    </citation>
    <scope>IDENTIFICATION</scope>
    <source>
        <tissue evidence="5 6">Whole sample</tissue>
    </source>
</reference>
<evidence type="ECO:0000256" key="3">
    <source>
        <dbReference type="ARBA" id="ARBA00022840"/>
    </source>
</evidence>
<dbReference type="InterPro" id="IPR043129">
    <property type="entry name" value="ATPase_NBD"/>
</dbReference>
<dbReference type="PANTHER" id="PTHR14187">
    <property type="entry name" value="ALPHA KINASE/ELONGATION FACTOR 2 KINASE"/>
    <property type="match status" value="1"/>
</dbReference>
<dbReference type="InterPro" id="IPR013126">
    <property type="entry name" value="Hsp_70_fam"/>
</dbReference>
<dbReference type="AlphaFoldDB" id="A0A8B8D871"/>
<organism evidence="4 6">
    <name type="scientific">Crassostrea virginica</name>
    <name type="common">Eastern oyster</name>
    <dbReference type="NCBI Taxonomy" id="6565"/>
    <lineage>
        <taxon>Eukaryota</taxon>
        <taxon>Metazoa</taxon>
        <taxon>Spiralia</taxon>
        <taxon>Lophotrochozoa</taxon>
        <taxon>Mollusca</taxon>
        <taxon>Bivalvia</taxon>
        <taxon>Autobranchia</taxon>
        <taxon>Pteriomorphia</taxon>
        <taxon>Ostreida</taxon>
        <taxon>Ostreoidea</taxon>
        <taxon>Ostreidae</taxon>
        <taxon>Crassostrea</taxon>
    </lineage>
</organism>
<dbReference type="RefSeq" id="XP_022323066.1">
    <property type="nucleotide sequence ID" value="XM_022467358.1"/>
</dbReference>
<accession>A0A8B8D871</accession>
<keyword evidence="3" id="KW-0067">ATP-binding</keyword>
<dbReference type="Gene3D" id="3.30.420.40">
    <property type="match status" value="2"/>
</dbReference>